<gene>
    <name evidence="6" type="ORF">CPZ25_011895</name>
</gene>
<evidence type="ECO:0000256" key="4">
    <source>
        <dbReference type="ARBA" id="ARBA00023136"/>
    </source>
</evidence>
<keyword evidence="1 5" id="KW-1003">Cell membrane</keyword>
<keyword evidence="3 5" id="KW-1133">Transmembrane helix</keyword>
<protein>
    <recommendedName>
        <fullName evidence="5">UPF0182 protein CPZ25_011895</fullName>
    </recommendedName>
</protein>
<dbReference type="Proteomes" id="UP000218387">
    <property type="component" value="Chromosome"/>
</dbReference>
<feature type="transmembrane region" description="Helical" evidence="5">
    <location>
        <begin position="256"/>
        <end position="275"/>
    </location>
</feature>
<dbReference type="KEGG" id="emt:CPZ25_011895"/>
<evidence type="ECO:0000313" key="6">
    <source>
        <dbReference type="EMBL" id="QCT71997.1"/>
    </source>
</evidence>
<comment type="similarity">
    <text evidence="5">Belongs to the UPF0182 family.</text>
</comment>
<keyword evidence="4 5" id="KW-0472">Membrane</keyword>
<comment type="subcellular location">
    <subcellularLocation>
        <location evidence="5">Cell membrane</location>
        <topology evidence="5">Multi-pass membrane protein</topology>
    </subcellularLocation>
</comment>
<dbReference type="GO" id="GO:0005886">
    <property type="term" value="C:plasma membrane"/>
    <property type="evidence" value="ECO:0007669"/>
    <property type="project" value="UniProtKB-SubCell"/>
</dbReference>
<name>A0A4P9C8Z3_EUBML</name>
<dbReference type="GO" id="GO:0005576">
    <property type="term" value="C:extracellular region"/>
    <property type="evidence" value="ECO:0007669"/>
    <property type="project" value="TreeGrafter"/>
</dbReference>
<feature type="transmembrane region" description="Helical" evidence="5">
    <location>
        <begin position="211"/>
        <end position="231"/>
    </location>
</feature>
<feature type="transmembrane region" description="Helical" evidence="5">
    <location>
        <begin position="94"/>
        <end position="116"/>
    </location>
</feature>
<organism evidence="6 7">
    <name type="scientific">Eubacterium maltosivorans</name>
    <dbReference type="NCBI Taxonomy" id="2041044"/>
    <lineage>
        <taxon>Bacteria</taxon>
        <taxon>Bacillati</taxon>
        <taxon>Bacillota</taxon>
        <taxon>Clostridia</taxon>
        <taxon>Eubacteriales</taxon>
        <taxon>Eubacteriaceae</taxon>
        <taxon>Eubacterium</taxon>
    </lineage>
</organism>
<proteinExistence type="inferred from homology"/>
<dbReference type="PANTHER" id="PTHR39344:SF1">
    <property type="entry name" value="UPF0182 PROTEIN SLL1060"/>
    <property type="match status" value="1"/>
</dbReference>
<dbReference type="Pfam" id="PF03699">
    <property type="entry name" value="UPF0182"/>
    <property type="match status" value="1"/>
</dbReference>
<feature type="transmembrane region" description="Helical" evidence="5">
    <location>
        <begin position="54"/>
        <end position="73"/>
    </location>
</feature>
<evidence type="ECO:0000313" key="7">
    <source>
        <dbReference type="Proteomes" id="UP000218387"/>
    </source>
</evidence>
<reference evidence="6 7" key="1">
    <citation type="submission" date="2018-05" db="EMBL/GenBank/DDBJ databases">
        <title>Genome comparison of Eubacterium sp.</title>
        <authorList>
            <person name="Feng Y."/>
            <person name="Sanchez-Andrea I."/>
            <person name="Stams A.J.M."/>
            <person name="De Vos W.M."/>
        </authorList>
    </citation>
    <scope>NUCLEOTIDE SEQUENCE [LARGE SCALE GENOMIC DNA]</scope>
    <source>
        <strain evidence="6 7">YI</strain>
    </source>
</reference>
<feature type="transmembrane region" description="Helical" evidence="5">
    <location>
        <begin position="287"/>
        <end position="306"/>
    </location>
</feature>
<evidence type="ECO:0000256" key="3">
    <source>
        <dbReference type="ARBA" id="ARBA00022989"/>
    </source>
</evidence>
<accession>A0A4P9C8Z3</accession>
<dbReference type="PANTHER" id="PTHR39344">
    <property type="entry name" value="UPF0182 PROTEIN SLL1060"/>
    <property type="match status" value="1"/>
</dbReference>
<evidence type="ECO:0000256" key="2">
    <source>
        <dbReference type="ARBA" id="ARBA00022692"/>
    </source>
</evidence>
<dbReference type="InterPro" id="IPR005372">
    <property type="entry name" value="UPF0182"/>
</dbReference>
<dbReference type="EMBL" id="CP029487">
    <property type="protein sequence ID" value="QCT71997.1"/>
    <property type="molecule type" value="Genomic_DNA"/>
</dbReference>
<feature type="transmembrane region" description="Helical" evidence="5">
    <location>
        <begin position="152"/>
        <end position="176"/>
    </location>
</feature>
<dbReference type="AlphaFoldDB" id="A0A4P9C8Z3"/>
<evidence type="ECO:0000256" key="1">
    <source>
        <dbReference type="ARBA" id="ARBA00022475"/>
    </source>
</evidence>
<dbReference type="HAMAP" id="MF_01600">
    <property type="entry name" value="UPF0182"/>
    <property type="match status" value="1"/>
</dbReference>
<dbReference type="RefSeq" id="WP_074617873.1">
    <property type="nucleotide sequence ID" value="NZ_CP029487.1"/>
</dbReference>
<feature type="transmembrane region" description="Helical" evidence="5">
    <location>
        <begin position="7"/>
        <end position="29"/>
    </location>
</feature>
<sequence>MKKGKKAFWTVVVAVVVILAILLSLNHFYVDYLWFSEMGYLNVFFKELVTKAQIGVPVFLVLLILLFFYLKFLKKISERYLGITQAVRTKREKTIGAVLSVVAAAVITGFIANSLWSEILQFTNATDFGSTDPLFGKDLSFYFFTLPLLKGAYSVVMTCFFGMVILTLLYTVFVMYREKDFRIQTAQSMDDFKSGAKDVFTTFLTLASKQIGVFLGIFFLLLAFSSFIGRYEMLYGGTGMVYGAGASDITIGMKMLYVKIALCLVLAVSSVIAGFKKNYKMMAAGPVLLIVVALVGGVGQAAYEYLSVVPNQYTKEAPYIEKNIASTQKAYGLDKVTIKDFSPTQDITAQDIQENEATISNIPINDQKPTKDMYNSLQGIRNYYKFYDVDVDRYFVDGKYTQVFLGTREMENSALPDDAKTWVNQHLKYTHGFGVAMSPVNKTNSVGQPELIVKDIPPVTDTQSLDIIQPRVYFGEGDYKYVVTNAANPEFDYPEGDDNKENYYEGTGGIKLSLLNRLSFALYYGSPEMLLTSEITSDSKILINRNVMDRVSKIAPFLEYDNKPYMALADGKQYWIVDGFTTSNKYPYAQPYDQTTGKNYIKNPVKVVVDAYNGDVTFYKVDDEPVLETYSKIFPGLVKDISEMPKGLKEHIRYSKTLFDIQSDIYKTYHMSNPQVFYNREDQWETANQFFGSSKEEVPIDSSYTIMKLPDRQTEFMLTTTFTPRNKDNMIAWLAGVSDGDDYGQLLLYQFPKQQLVYGPMQIEQRIDQNTTISPQLTLLSQQGSTVLRGNLMTIPIEDAIIYVEPIYIQASAGENNLPEVKKVIVSYQNEIVMADSLNQALGQIFNYDAGEAQAAANTAVSTATPNNNAATGAADLSIRANQLFQEAQNAQKSGDWAGYGSKLNELQEVLNQLQQATGASQPQ</sequence>
<evidence type="ECO:0000256" key="5">
    <source>
        <dbReference type="HAMAP-Rule" id="MF_01600"/>
    </source>
</evidence>
<keyword evidence="2 5" id="KW-0812">Transmembrane</keyword>
<keyword evidence="7" id="KW-1185">Reference proteome</keyword>